<dbReference type="AlphaFoldDB" id="A0A7G5ELI1"/>
<dbReference type="Proteomes" id="UP000515240">
    <property type="component" value="Chromosome"/>
</dbReference>
<organism evidence="7 8">
    <name type="scientific">Comamonas piscis</name>
    <dbReference type="NCBI Taxonomy" id="1562974"/>
    <lineage>
        <taxon>Bacteria</taxon>
        <taxon>Pseudomonadati</taxon>
        <taxon>Pseudomonadota</taxon>
        <taxon>Betaproteobacteria</taxon>
        <taxon>Burkholderiales</taxon>
        <taxon>Comamonadaceae</taxon>
        <taxon>Comamonas</taxon>
    </lineage>
</organism>
<accession>A0A7G5ELI1</accession>
<dbReference type="GO" id="GO:0012505">
    <property type="term" value="C:endomembrane system"/>
    <property type="evidence" value="ECO:0007669"/>
    <property type="project" value="UniProtKB-SubCell"/>
</dbReference>
<evidence type="ECO:0000313" key="8">
    <source>
        <dbReference type="Proteomes" id="UP000515240"/>
    </source>
</evidence>
<evidence type="ECO:0000256" key="1">
    <source>
        <dbReference type="ARBA" id="ARBA00004308"/>
    </source>
</evidence>
<dbReference type="Gene3D" id="3.40.190.10">
    <property type="entry name" value="Periplasmic binding protein-like II"/>
    <property type="match status" value="2"/>
</dbReference>
<dbReference type="PANTHER" id="PTHR30024:SF43">
    <property type="entry name" value="BLL4572 PROTEIN"/>
    <property type="match status" value="1"/>
</dbReference>
<evidence type="ECO:0000256" key="6">
    <source>
        <dbReference type="ARBA" id="ARBA00024031"/>
    </source>
</evidence>
<dbReference type="EMBL" id="CP058554">
    <property type="protein sequence ID" value="QMV74856.1"/>
    <property type="molecule type" value="Genomic_DNA"/>
</dbReference>
<name>A0A7G5ELI1_9BURK</name>
<dbReference type="InterPro" id="IPR006311">
    <property type="entry name" value="TAT_signal"/>
</dbReference>
<dbReference type="InterPro" id="IPR044527">
    <property type="entry name" value="NrtA/CpmA_ABC-bd_dom"/>
</dbReference>
<keyword evidence="8" id="KW-1185">Reference proteome</keyword>
<comment type="similarity">
    <text evidence="6">Belongs to the CmpA/NrtA family.</text>
</comment>
<keyword evidence="4" id="KW-0997">Cell inner membrane</keyword>
<gene>
    <name evidence="7" type="ORF">HS961_19545</name>
</gene>
<dbReference type="Pfam" id="PF13379">
    <property type="entry name" value="NMT1_2"/>
    <property type="match status" value="1"/>
</dbReference>
<evidence type="ECO:0000256" key="2">
    <source>
        <dbReference type="ARBA" id="ARBA00022448"/>
    </source>
</evidence>
<keyword evidence="3" id="KW-1003">Cell membrane</keyword>
<sequence>MTDQEREPMTYQHICTSSHCDCGISRRDWLRIAAISGVAATPLLRAGDALAQKFKGDDVPVRIGYLAITDATPFFVAHSRKLFEAEGLQAEKPRLFRSWAQLIEAFIAGQVNVVHLLSPTTLSVRYGSKFGAKVVAWNHMSGSAITVAPNINSVADLAGTTFAIPFWYSIHNILIQQVLRKNGLTPVSKPKGTALGAKEVNLVIVPPAEMVAALASKSVSGFIVADPFNAMAETLGVGKVARFLGDIWKDHACCLVTLSERDIAERPEWAQRVTTALVKAQLWTRDHMGETAELMSKDGANKYTPHPLPVLQKVFDLKDFEQYRAKGVLQHPEWNQRRIDFQPYPFPSYTQELVKAMQGTMMEGNVDFIRELDPAFAAKDLVDDRFVKQALSQVGGLKAFGHADDFSRKEVIAA</sequence>
<keyword evidence="2" id="KW-0813">Transport</keyword>
<evidence type="ECO:0000256" key="4">
    <source>
        <dbReference type="ARBA" id="ARBA00022519"/>
    </source>
</evidence>
<keyword evidence="5" id="KW-0472">Membrane</keyword>
<dbReference type="SUPFAM" id="SSF53850">
    <property type="entry name" value="Periplasmic binding protein-like II"/>
    <property type="match status" value="1"/>
</dbReference>
<reference evidence="7 8" key="1">
    <citation type="journal article" date="2020" name="G3 (Bethesda)">
        <title>CeMbio - The Caenorhabditis elegans Microbiome Resource.</title>
        <authorList>
            <person name="Dirksen P."/>
            <person name="Assie A."/>
            <person name="Zimmermann J."/>
            <person name="Zhang F."/>
            <person name="Tietje A.M."/>
            <person name="Marsh S.A."/>
            <person name="Felix M.A."/>
            <person name="Shapira M."/>
            <person name="Kaleta C."/>
            <person name="Schulenburg H."/>
            <person name="Samuel B."/>
        </authorList>
    </citation>
    <scope>NUCLEOTIDE SEQUENCE [LARGE SCALE GENOMIC DNA]</scope>
    <source>
        <strain evidence="7 8">BIGb0172</strain>
    </source>
</reference>
<proteinExistence type="inferred from homology"/>
<evidence type="ECO:0000313" key="7">
    <source>
        <dbReference type="EMBL" id="QMV74856.1"/>
    </source>
</evidence>
<dbReference type="PROSITE" id="PS51318">
    <property type="entry name" value="TAT"/>
    <property type="match status" value="1"/>
</dbReference>
<evidence type="ECO:0000256" key="5">
    <source>
        <dbReference type="ARBA" id="ARBA00023136"/>
    </source>
</evidence>
<comment type="subcellular location">
    <subcellularLocation>
        <location evidence="1">Endomembrane system</location>
    </subcellularLocation>
</comment>
<dbReference type="PANTHER" id="PTHR30024">
    <property type="entry name" value="ALIPHATIC SULFONATES-BINDING PROTEIN-RELATED"/>
    <property type="match status" value="1"/>
</dbReference>
<dbReference type="KEGG" id="cpis:HS961_19545"/>
<dbReference type="CDD" id="cd13553">
    <property type="entry name" value="PBP2_NrtA_CpmA_like"/>
    <property type="match status" value="1"/>
</dbReference>
<protein>
    <submittedName>
        <fullName evidence="7">ABC transporter substrate-binding protein</fullName>
    </submittedName>
</protein>
<evidence type="ECO:0000256" key="3">
    <source>
        <dbReference type="ARBA" id="ARBA00022475"/>
    </source>
</evidence>